<organism evidence="2">
    <name type="scientific">freshwater metagenome</name>
    <dbReference type="NCBI Taxonomy" id="449393"/>
    <lineage>
        <taxon>unclassified sequences</taxon>
        <taxon>metagenomes</taxon>
        <taxon>ecological metagenomes</taxon>
    </lineage>
</organism>
<dbReference type="AlphaFoldDB" id="A0A6J6DV83"/>
<evidence type="ECO:0000313" key="2">
    <source>
        <dbReference type="EMBL" id="CAB4568051.1"/>
    </source>
</evidence>
<protein>
    <submittedName>
        <fullName evidence="2">Unannotated protein</fullName>
    </submittedName>
</protein>
<dbReference type="CDD" id="cd05379">
    <property type="entry name" value="CAP_bacterial"/>
    <property type="match status" value="1"/>
</dbReference>
<dbReference type="InterPro" id="IPR035940">
    <property type="entry name" value="CAP_sf"/>
</dbReference>
<gene>
    <name evidence="2" type="ORF">UFOPK1493_02213</name>
</gene>
<name>A0A6J6DV83_9ZZZZ</name>
<dbReference type="EMBL" id="CAEZSR010000083">
    <property type="protein sequence ID" value="CAB4568051.1"/>
    <property type="molecule type" value="Genomic_DNA"/>
</dbReference>
<dbReference type="SUPFAM" id="SSF55797">
    <property type="entry name" value="PR-1-like"/>
    <property type="match status" value="1"/>
</dbReference>
<sequence length="681" mass="69534">MSMARRMIGGLVGGALALASLLAGATAPAAASGAPVPTPIPAAADWLTTVNYFRAMAGLGPVTEDAMLSDGAYKHSCYMVRNGIISHDENPSLPGYTPEGHAAGQNGNVAVSSSATATARSHIELWMTGPFHAIGVLRQNLQRVGFGLCADPAATRWRSGATLDVLRGRGPATPRTAPIVWPGDGTTTSLNRFIVETPDPRSYCGYPTNQPAGLPVIAMMPEAVNGNVSASVVGPDGPLPTCALSRLNTNDVAQSILAGDNAIVAMPRSPLGPGTYTVTVTSQARTVTWSFTVDPAAANGVVPPAPTASPSGPAVGFQAITPARVVDTREWLGATRLEAGVTKTLQIAGSGGVPVGASAISGNFTVVGQSGGGFLTVWNCSPTRPLASTVNFRAGEVTPNAATVPLDAGGRICAFSTTDTDLVVDVNGFYGSAGASRFTPVAPTRLMDTRIPLGAPGRLSPGETVELQVTGRGGVPAGVSAVTLNVTSTDASTLGYVTVYACDGERPLVSNLNPSPGRVRPNLVMTPVSGDGTVCLFTLGATDLVVDVTGYLSAGSTGVFTPTEPFRFLDTRERLSTEMNGGTGGNVLGGGQTLRIQIAGQRGVPSDAKAVSINLTVTDALGAGYVTAWPCGERPTTSTANYNATQPVSNGAQLPLAADGALCVFSLWPTHVVIDVNGWWS</sequence>
<dbReference type="InterPro" id="IPR014044">
    <property type="entry name" value="CAP_dom"/>
</dbReference>
<dbReference type="Gene3D" id="3.40.33.10">
    <property type="entry name" value="CAP"/>
    <property type="match status" value="1"/>
</dbReference>
<accession>A0A6J6DV83</accession>
<dbReference type="Pfam" id="PF00188">
    <property type="entry name" value="CAP"/>
    <property type="match status" value="1"/>
</dbReference>
<reference evidence="2" key="1">
    <citation type="submission" date="2020-05" db="EMBL/GenBank/DDBJ databases">
        <authorList>
            <person name="Chiriac C."/>
            <person name="Salcher M."/>
            <person name="Ghai R."/>
            <person name="Kavagutti S V."/>
        </authorList>
    </citation>
    <scope>NUCLEOTIDE SEQUENCE</scope>
</reference>
<proteinExistence type="predicted"/>
<feature type="domain" description="SCP" evidence="1">
    <location>
        <begin position="48"/>
        <end position="151"/>
    </location>
</feature>
<evidence type="ECO:0000259" key="1">
    <source>
        <dbReference type="Pfam" id="PF00188"/>
    </source>
</evidence>